<dbReference type="PANTHER" id="PTHR40202">
    <property type="match status" value="1"/>
</dbReference>
<dbReference type="Proteomes" id="UP000626109">
    <property type="component" value="Unassembled WGS sequence"/>
</dbReference>
<feature type="domain" description="HD" evidence="1">
    <location>
        <begin position="64"/>
        <end position="124"/>
    </location>
</feature>
<sequence length="127" mass="14309">MGRLPPADVVYGDFRSLKEATKEEWDKSSEQFERVASCAKLAERALNMVEQLKGINIGNLVDQYEHALQTASRALRDGTDEETVLVALLHDIGEVMSPINHSEIASALLRPYVSPQNYWIMAHHEVF</sequence>
<accession>A0A813K6W8</accession>
<evidence type="ECO:0000313" key="3">
    <source>
        <dbReference type="Proteomes" id="UP000626109"/>
    </source>
</evidence>
<proteinExistence type="predicted"/>
<evidence type="ECO:0000259" key="1">
    <source>
        <dbReference type="Pfam" id="PF01966"/>
    </source>
</evidence>
<dbReference type="AlphaFoldDB" id="A0A813K6W8"/>
<dbReference type="UniPathway" id="UPA00111">
    <property type="reaction ID" value="UER00527"/>
</dbReference>
<dbReference type="InterPro" id="IPR052567">
    <property type="entry name" value="OP_Dioxygenase"/>
</dbReference>
<dbReference type="Pfam" id="PF01966">
    <property type="entry name" value="HD"/>
    <property type="match status" value="1"/>
</dbReference>
<dbReference type="EMBL" id="CAJNNW010027986">
    <property type="protein sequence ID" value="CAE8694123.1"/>
    <property type="molecule type" value="Genomic_DNA"/>
</dbReference>
<organism evidence="2 3">
    <name type="scientific">Polarella glacialis</name>
    <name type="common">Dinoflagellate</name>
    <dbReference type="NCBI Taxonomy" id="89957"/>
    <lineage>
        <taxon>Eukaryota</taxon>
        <taxon>Sar</taxon>
        <taxon>Alveolata</taxon>
        <taxon>Dinophyceae</taxon>
        <taxon>Suessiales</taxon>
        <taxon>Suessiaceae</taxon>
        <taxon>Polarella</taxon>
    </lineage>
</organism>
<reference evidence="2" key="1">
    <citation type="submission" date="2021-02" db="EMBL/GenBank/DDBJ databases">
        <authorList>
            <person name="Dougan E. K."/>
            <person name="Rhodes N."/>
            <person name="Thang M."/>
            <person name="Chan C."/>
        </authorList>
    </citation>
    <scope>NUCLEOTIDE SEQUENCE</scope>
</reference>
<dbReference type="Gene3D" id="1.10.3210.10">
    <property type="entry name" value="Hypothetical protein af1432"/>
    <property type="match status" value="1"/>
</dbReference>
<dbReference type="SUPFAM" id="SSF109604">
    <property type="entry name" value="HD-domain/PDEase-like"/>
    <property type="match status" value="1"/>
</dbReference>
<protein>
    <recommendedName>
        <fullName evidence="1">HD domain-containing protein</fullName>
    </recommendedName>
</protein>
<gene>
    <name evidence="2" type="ORF">PGLA2088_LOCUS28691</name>
</gene>
<comment type="caution">
    <text evidence="2">The sequence shown here is derived from an EMBL/GenBank/DDBJ whole genome shotgun (WGS) entry which is preliminary data.</text>
</comment>
<name>A0A813K6W8_POLGL</name>
<evidence type="ECO:0000313" key="2">
    <source>
        <dbReference type="EMBL" id="CAE8694123.1"/>
    </source>
</evidence>
<dbReference type="PANTHER" id="PTHR40202:SF1">
    <property type="entry name" value="HD DOMAIN-CONTAINING PROTEIN"/>
    <property type="match status" value="1"/>
</dbReference>
<dbReference type="InterPro" id="IPR006674">
    <property type="entry name" value="HD_domain"/>
</dbReference>